<organism evidence="2 3">
    <name type="scientific">Actinomortierella ambigua</name>
    <dbReference type="NCBI Taxonomy" id="1343610"/>
    <lineage>
        <taxon>Eukaryota</taxon>
        <taxon>Fungi</taxon>
        <taxon>Fungi incertae sedis</taxon>
        <taxon>Mucoromycota</taxon>
        <taxon>Mortierellomycotina</taxon>
        <taxon>Mortierellomycetes</taxon>
        <taxon>Mortierellales</taxon>
        <taxon>Mortierellaceae</taxon>
        <taxon>Actinomortierella</taxon>
    </lineage>
</organism>
<keyword evidence="3" id="KW-1185">Reference proteome</keyword>
<evidence type="ECO:0000256" key="1">
    <source>
        <dbReference type="SAM" id="MobiDB-lite"/>
    </source>
</evidence>
<sequence length="104" mass="12035">MQSTRWHLAADSPSANGHYHLHDDSDLDKHGDLIPVPEMFDSELNEATAERMSTLPQHHPDYERLVGNIEQKRKALEQRYPPTLDYLIFYHRLAEVALLSNLLC</sequence>
<evidence type="ECO:0000313" key="2">
    <source>
        <dbReference type="EMBL" id="KAG0256897.1"/>
    </source>
</evidence>
<comment type="caution">
    <text evidence="2">The sequence shown here is derived from an EMBL/GenBank/DDBJ whole genome shotgun (WGS) entry which is preliminary data.</text>
</comment>
<accession>A0A9P6U2L3</accession>
<dbReference type="Proteomes" id="UP000807716">
    <property type="component" value="Unassembled WGS sequence"/>
</dbReference>
<protein>
    <submittedName>
        <fullName evidence="2">Uncharacterized protein</fullName>
    </submittedName>
</protein>
<proteinExistence type="predicted"/>
<dbReference type="EMBL" id="JAAAJB010000386">
    <property type="protein sequence ID" value="KAG0256897.1"/>
    <property type="molecule type" value="Genomic_DNA"/>
</dbReference>
<gene>
    <name evidence="2" type="ORF">DFQ27_005412</name>
</gene>
<name>A0A9P6U2L3_9FUNG</name>
<dbReference type="AlphaFoldDB" id="A0A9P6U2L3"/>
<reference evidence="2" key="1">
    <citation type="journal article" date="2020" name="Fungal Divers.">
        <title>Resolving the Mortierellaceae phylogeny through synthesis of multi-gene phylogenetics and phylogenomics.</title>
        <authorList>
            <person name="Vandepol N."/>
            <person name="Liber J."/>
            <person name="Desiro A."/>
            <person name="Na H."/>
            <person name="Kennedy M."/>
            <person name="Barry K."/>
            <person name="Grigoriev I.V."/>
            <person name="Miller A.N."/>
            <person name="O'Donnell K."/>
            <person name="Stajich J.E."/>
            <person name="Bonito G."/>
        </authorList>
    </citation>
    <scope>NUCLEOTIDE SEQUENCE</scope>
    <source>
        <strain evidence="2">BC1065</strain>
    </source>
</reference>
<evidence type="ECO:0000313" key="3">
    <source>
        <dbReference type="Proteomes" id="UP000807716"/>
    </source>
</evidence>
<feature type="region of interest" description="Disordered" evidence="1">
    <location>
        <begin position="1"/>
        <end position="27"/>
    </location>
</feature>